<evidence type="ECO:0000256" key="1">
    <source>
        <dbReference type="ARBA" id="ARBA00022723"/>
    </source>
</evidence>
<dbReference type="PROSITE" id="PS51471">
    <property type="entry name" value="FE2OG_OXY"/>
    <property type="match status" value="1"/>
</dbReference>
<dbReference type="SUPFAM" id="SSF51197">
    <property type="entry name" value="Clavaminate synthase-like"/>
    <property type="match status" value="1"/>
</dbReference>
<keyword evidence="3" id="KW-0560">Oxidoreductase</keyword>
<dbReference type="Pfam" id="PF14226">
    <property type="entry name" value="DIOX_N"/>
    <property type="match status" value="1"/>
</dbReference>
<evidence type="ECO:0000256" key="3">
    <source>
        <dbReference type="RuleBase" id="RU003682"/>
    </source>
</evidence>
<comment type="caution">
    <text evidence="5">The sequence shown here is derived from an EMBL/GenBank/DDBJ whole genome shotgun (WGS) entry which is preliminary data.</text>
</comment>
<dbReference type="PANTHER" id="PTHR47990">
    <property type="entry name" value="2-OXOGLUTARATE (2OG) AND FE(II)-DEPENDENT OXYGENASE SUPERFAMILY PROTEIN-RELATED"/>
    <property type="match status" value="1"/>
</dbReference>
<sequence length="296" mass="32973">MATDFKSIPIIDISPLVAKCDDPKRVQDPDVLEVVGQLDQACREAGFFYVKGHGIPDSLIKDVKNVSHKFFDLPYEEKMKIKLSPAAGYRGYQRIGENITKGIPDMHEAIDCYREITPGMYGALGRVIEGVNQWPHDPPYIKVLMEEYISFCTDLSRKIVFPNTNGQNAPENDIGCGAHTDYGLVTLVNQDDGITALQVRNQSGEWISAPPIPGTFVCNIGDMLKIWSNGIYDSTLHRVINSSPKYRVCVAYFYEPNFDAAVEPLDVCKEKTGGIKKFGKAVYGEHLASKLETNFV</sequence>
<dbReference type="AlphaFoldDB" id="A0AAD6KA91"/>
<evidence type="ECO:0000259" key="4">
    <source>
        <dbReference type="PROSITE" id="PS51471"/>
    </source>
</evidence>
<dbReference type="InterPro" id="IPR005123">
    <property type="entry name" value="Oxoglu/Fe-dep_dioxygenase_dom"/>
</dbReference>
<organism evidence="5 6">
    <name type="scientific">Salix udensis</name>
    <dbReference type="NCBI Taxonomy" id="889485"/>
    <lineage>
        <taxon>Eukaryota</taxon>
        <taxon>Viridiplantae</taxon>
        <taxon>Streptophyta</taxon>
        <taxon>Embryophyta</taxon>
        <taxon>Tracheophyta</taxon>
        <taxon>Spermatophyta</taxon>
        <taxon>Magnoliopsida</taxon>
        <taxon>eudicotyledons</taxon>
        <taxon>Gunneridae</taxon>
        <taxon>Pentapetalae</taxon>
        <taxon>rosids</taxon>
        <taxon>fabids</taxon>
        <taxon>Malpighiales</taxon>
        <taxon>Salicaceae</taxon>
        <taxon>Saliceae</taxon>
        <taxon>Salix</taxon>
    </lineage>
</organism>
<name>A0AAD6KA91_9ROSI</name>
<keyword evidence="1 3" id="KW-0479">Metal-binding</keyword>
<dbReference type="GO" id="GO:0046872">
    <property type="term" value="F:metal ion binding"/>
    <property type="evidence" value="ECO:0007669"/>
    <property type="project" value="UniProtKB-KW"/>
</dbReference>
<dbReference type="Pfam" id="PF03171">
    <property type="entry name" value="2OG-FeII_Oxy"/>
    <property type="match status" value="1"/>
</dbReference>
<reference evidence="5 6" key="1">
    <citation type="journal article" date="2023" name="Int. J. Mol. Sci.">
        <title>De Novo Assembly and Annotation of 11 Diverse Shrub Willow (Salix) Genomes Reveals Novel Gene Organization in Sex-Linked Regions.</title>
        <authorList>
            <person name="Hyden B."/>
            <person name="Feng K."/>
            <person name="Yates T.B."/>
            <person name="Jawdy S."/>
            <person name="Cereghino C."/>
            <person name="Smart L.B."/>
            <person name="Muchero W."/>
        </authorList>
    </citation>
    <scope>NUCLEOTIDE SEQUENCE [LARGE SCALE GENOMIC DNA]</scope>
    <source>
        <tissue evidence="5">Shoot tip</tissue>
    </source>
</reference>
<comment type="similarity">
    <text evidence="3">Belongs to the iron/ascorbate-dependent oxidoreductase family.</text>
</comment>
<dbReference type="InterPro" id="IPR050231">
    <property type="entry name" value="Iron_ascorbate_oxido_reductase"/>
</dbReference>
<dbReference type="InterPro" id="IPR044861">
    <property type="entry name" value="IPNS-like_FE2OG_OXY"/>
</dbReference>
<keyword evidence="6" id="KW-1185">Reference proteome</keyword>
<dbReference type="Proteomes" id="UP001162972">
    <property type="component" value="Chromosome 7"/>
</dbReference>
<evidence type="ECO:0000313" key="5">
    <source>
        <dbReference type="EMBL" id="KAJ6419843.1"/>
    </source>
</evidence>
<gene>
    <name evidence="5" type="ORF">OIU84_029880</name>
</gene>
<dbReference type="GO" id="GO:0016491">
    <property type="term" value="F:oxidoreductase activity"/>
    <property type="evidence" value="ECO:0007669"/>
    <property type="project" value="UniProtKB-KW"/>
</dbReference>
<proteinExistence type="inferred from homology"/>
<dbReference type="EMBL" id="JAPFFJ010000009">
    <property type="protein sequence ID" value="KAJ6419843.1"/>
    <property type="molecule type" value="Genomic_DNA"/>
</dbReference>
<keyword evidence="2 3" id="KW-0408">Iron</keyword>
<dbReference type="Gene3D" id="2.60.120.330">
    <property type="entry name" value="B-lactam Antibiotic, Isopenicillin N Synthase, Chain"/>
    <property type="match status" value="2"/>
</dbReference>
<evidence type="ECO:0000313" key="6">
    <source>
        <dbReference type="Proteomes" id="UP001162972"/>
    </source>
</evidence>
<accession>A0AAD6KA91</accession>
<protein>
    <recommendedName>
        <fullName evidence="4">Fe2OG dioxygenase domain-containing protein</fullName>
    </recommendedName>
</protein>
<feature type="domain" description="Fe2OG dioxygenase" evidence="4">
    <location>
        <begin position="158"/>
        <end position="256"/>
    </location>
</feature>
<evidence type="ECO:0000256" key="2">
    <source>
        <dbReference type="ARBA" id="ARBA00023004"/>
    </source>
</evidence>
<dbReference type="InterPro" id="IPR027443">
    <property type="entry name" value="IPNS-like_sf"/>
</dbReference>
<dbReference type="InterPro" id="IPR026992">
    <property type="entry name" value="DIOX_N"/>
</dbReference>